<evidence type="ECO:0000259" key="3">
    <source>
        <dbReference type="Pfam" id="PF13598"/>
    </source>
</evidence>
<dbReference type="EMBL" id="CP121472">
    <property type="protein sequence ID" value="WPL16291.1"/>
    <property type="molecule type" value="Genomic_DNA"/>
</dbReference>
<keyword evidence="5" id="KW-1185">Reference proteome</keyword>
<proteinExistence type="predicted"/>
<dbReference type="PANTHER" id="PTHR38075">
    <property type="entry name" value="DUF4139 DOMAIN-CONTAINING PROTEIN"/>
    <property type="match status" value="1"/>
</dbReference>
<dbReference type="InterPro" id="IPR037291">
    <property type="entry name" value="DUF4139"/>
</dbReference>
<dbReference type="RefSeq" id="WP_328986837.1">
    <property type="nucleotide sequence ID" value="NZ_CP121472.1"/>
</dbReference>
<reference evidence="4 5" key="1">
    <citation type="journal article" date="2023" name="Microorganisms">
        <title>Thiorhodovibrio frisius and Trv. litoralis spp. nov., Two Novel Members from a Clade of Fastidious Purple Sulfur Bacteria That Exhibit Unique Red-Shifted Light-Harvesting Capabilities.</title>
        <authorList>
            <person name="Methner A."/>
            <person name="Kuzyk S.B."/>
            <person name="Petersen J."/>
            <person name="Bauer S."/>
            <person name="Brinkmann H."/>
            <person name="Sichau K."/>
            <person name="Wanner G."/>
            <person name="Wolf J."/>
            <person name="Neumann-Schaal M."/>
            <person name="Henke P."/>
            <person name="Tank M."/>
            <person name="Sproer C."/>
            <person name="Bunk B."/>
            <person name="Overmann J."/>
        </authorList>
    </citation>
    <scope>NUCLEOTIDE SEQUENCE [LARGE SCALE GENOMIC DNA]</scope>
    <source>
        <strain evidence="4 5">DSM 6702</strain>
    </source>
</reference>
<feature type="chain" id="PRO_5046056043" description="DUF4139 domain-containing protein" evidence="2">
    <location>
        <begin position="29"/>
        <end position="524"/>
    </location>
</feature>
<gene>
    <name evidence="4" type="ORF">Thiowin_01244</name>
</gene>
<feature type="region of interest" description="Disordered" evidence="1">
    <location>
        <begin position="29"/>
        <end position="59"/>
    </location>
</feature>
<protein>
    <recommendedName>
        <fullName evidence="3">DUF4139 domain-containing protein</fullName>
    </recommendedName>
</protein>
<name>A0ABZ0S7S4_9GAMM</name>
<evidence type="ECO:0000313" key="5">
    <source>
        <dbReference type="Proteomes" id="UP001432180"/>
    </source>
</evidence>
<organism evidence="4 5">
    <name type="scientific">Thiorhodovibrio winogradskyi</name>
    <dbReference type="NCBI Taxonomy" id="77007"/>
    <lineage>
        <taxon>Bacteria</taxon>
        <taxon>Pseudomonadati</taxon>
        <taxon>Pseudomonadota</taxon>
        <taxon>Gammaproteobacteria</taxon>
        <taxon>Chromatiales</taxon>
        <taxon>Chromatiaceae</taxon>
        <taxon>Thiorhodovibrio</taxon>
    </lineage>
</organism>
<sequence length="524" mass="57653">MQTNAKPRANWPVFAIALTFVFAEAAMANPPESDPTQNQARNQVANQAQGQTQGQNRPNLPEVRTTLADQTAVAVTIYNSDLALIKDQRQISLPAGRLDLAFRDVSARIKPQTALLRPPEGDPAQAPRVIEQNFDFDLLTPGKLLEKYVGREVGLIRTHPTTGEETEETARVLAANDGVVLQLGDRIETGHPNSLRYRIVYRDIPANLRDRPTLVMRLDNQATQPQALELSYLTGGLSWQADYVGELNDEETRLDLTGWVTLENRSGTSYGNARLQLVAGDVNRAPEPVSMFDGMAERRMMAAAAPPMQEEALFEYHLYSLAEPTTIADNQSKQVSLLSASGAKVRKELLIQGGATGASSYQRALGDLAQDLDVQVFLELTNDEDSNLGLPLPAGTLRVYKGDSAGNAQFIGEDRIDHTPKNETFKVLLGQSFDVTASRKQTEFSKRSGTGPWQYEFDSAFEILVKNAKPEAVSVTLQESLPGDWQILEESAPHQKGNARTAVWTLEVPAEGSTTLTYRVRVRL</sequence>
<dbReference type="Pfam" id="PF13598">
    <property type="entry name" value="DUF4139"/>
    <property type="match status" value="1"/>
</dbReference>
<feature type="signal peptide" evidence="2">
    <location>
        <begin position="1"/>
        <end position="28"/>
    </location>
</feature>
<evidence type="ECO:0000256" key="1">
    <source>
        <dbReference type="SAM" id="MobiDB-lite"/>
    </source>
</evidence>
<accession>A0ABZ0S7S4</accession>
<keyword evidence="2" id="KW-0732">Signal</keyword>
<evidence type="ECO:0000313" key="4">
    <source>
        <dbReference type="EMBL" id="WPL16291.1"/>
    </source>
</evidence>
<evidence type="ECO:0000256" key="2">
    <source>
        <dbReference type="SAM" id="SignalP"/>
    </source>
</evidence>
<feature type="compositionally biased region" description="Low complexity" evidence="1">
    <location>
        <begin position="37"/>
        <end position="56"/>
    </location>
</feature>
<dbReference type="Proteomes" id="UP001432180">
    <property type="component" value="Chromosome"/>
</dbReference>
<feature type="domain" description="DUF4139" evidence="3">
    <location>
        <begin position="228"/>
        <end position="523"/>
    </location>
</feature>
<dbReference type="PANTHER" id="PTHR38075:SF1">
    <property type="entry name" value="DUF4139 DOMAIN-CONTAINING PROTEIN"/>
    <property type="match status" value="1"/>
</dbReference>